<dbReference type="Proteomes" id="UP000295258">
    <property type="component" value="Unassembled WGS sequence"/>
</dbReference>
<protein>
    <submittedName>
        <fullName evidence="1">Dehydrogenase</fullName>
    </submittedName>
</protein>
<evidence type="ECO:0000313" key="1">
    <source>
        <dbReference type="EMBL" id="TDC83633.1"/>
    </source>
</evidence>
<keyword evidence="2" id="KW-1185">Reference proteome</keyword>
<sequence>MVDLPSGPLAEVDLEFQKMALETGGFTFELAGTSVREKLLQVTAHDICRGHLGLAFTMHITALDMHGVPYADMLALIRFVAPYAGYPAAADALSRVAQAAAERGLDTTPQPSQVAESSPGAAWPVDDPWLAEFLVSRTGRAWSEERLSGRERAFVALTAHIARSAFGESYRKHVALALQFAGPEEVRDAVRFTAELSVIDAADALEALENALAAA</sequence>
<dbReference type="AlphaFoldDB" id="A0A4R4U6Y8"/>
<comment type="caution">
    <text evidence="1">The sequence shown here is derived from an EMBL/GenBank/DDBJ whole genome shotgun (WGS) entry which is preliminary data.</text>
</comment>
<accession>A0A4R4U6Y8</accession>
<organism evidence="1 2">
    <name type="scientific">Nonomuraea deserti</name>
    <dbReference type="NCBI Taxonomy" id="1848322"/>
    <lineage>
        <taxon>Bacteria</taxon>
        <taxon>Bacillati</taxon>
        <taxon>Actinomycetota</taxon>
        <taxon>Actinomycetes</taxon>
        <taxon>Streptosporangiales</taxon>
        <taxon>Streptosporangiaceae</taxon>
        <taxon>Nonomuraea</taxon>
    </lineage>
</organism>
<gene>
    <name evidence="1" type="ORF">E1292_49810</name>
</gene>
<proteinExistence type="predicted"/>
<dbReference type="SUPFAM" id="SSF69118">
    <property type="entry name" value="AhpD-like"/>
    <property type="match status" value="2"/>
</dbReference>
<dbReference type="EMBL" id="SMKO01000358">
    <property type="protein sequence ID" value="TDC83633.1"/>
    <property type="molecule type" value="Genomic_DNA"/>
</dbReference>
<reference evidence="1 2" key="1">
    <citation type="submission" date="2019-03" db="EMBL/GenBank/DDBJ databases">
        <title>Draft genome sequences of novel Actinobacteria.</title>
        <authorList>
            <person name="Sahin N."/>
            <person name="Ay H."/>
            <person name="Saygin H."/>
        </authorList>
    </citation>
    <scope>NUCLEOTIDE SEQUENCE [LARGE SCALE GENOMIC DNA]</scope>
    <source>
        <strain evidence="1 2">KC310</strain>
    </source>
</reference>
<evidence type="ECO:0000313" key="2">
    <source>
        <dbReference type="Proteomes" id="UP000295258"/>
    </source>
</evidence>
<dbReference type="Gene3D" id="1.20.1290.10">
    <property type="entry name" value="AhpD-like"/>
    <property type="match status" value="1"/>
</dbReference>
<dbReference type="InterPro" id="IPR029032">
    <property type="entry name" value="AhpD-like"/>
</dbReference>
<dbReference type="RefSeq" id="WP_132606785.1">
    <property type="nucleotide sequence ID" value="NZ_SMKO01000358.1"/>
</dbReference>
<name>A0A4R4U6Y8_9ACTN</name>